<evidence type="ECO:0000256" key="11">
    <source>
        <dbReference type="SAM" id="Phobius"/>
    </source>
</evidence>
<accession>A0A8S3B641</accession>
<proteinExistence type="predicted"/>
<protein>
    <recommendedName>
        <fullName evidence="14">Atlastin</fullName>
    </recommendedName>
</protein>
<evidence type="ECO:0008006" key="14">
    <source>
        <dbReference type="Google" id="ProtNLM"/>
    </source>
</evidence>
<feature type="transmembrane region" description="Helical" evidence="11">
    <location>
        <begin position="147"/>
        <end position="168"/>
    </location>
</feature>
<evidence type="ECO:0000256" key="6">
    <source>
        <dbReference type="ARBA" id="ARBA00022842"/>
    </source>
</evidence>
<comment type="subcellular location">
    <subcellularLocation>
        <location evidence="1">Endoplasmic reticulum membrane</location>
        <topology evidence="1">Multi-pass membrane protein</topology>
    </subcellularLocation>
</comment>
<gene>
    <name evidence="12" type="ORF">GIL414_LOCUS46398</name>
</gene>
<keyword evidence="4" id="KW-0378">Hydrolase</keyword>
<dbReference type="GO" id="GO:0005789">
    <property type="term" value="C:endoplasmic reticulum membrane"/>
    <property type="evidence" value="ECO:0007669"/>
    <property type="project" value="UniProtKB-SubCell"/>
</dbReference>
<evidence type="ECO:0000256" key="4">
    <source>
        <dbReference type="ARBA" id="ARBA00022801"/>
    </source>
</evidence>
<evidence type="ECO:0000256" key="7">
    <source>
        <dbReference type="ARBA" id="ARBA00022989"/>
    </source>
</evidence>
<keyword evidence="7 11" id="KW-1133">Transmembrane helix</keyword>
<keyword evidence="8" id="KW-0342">GTP-binding</keyword>
<dbReference type="EMBL" id="CAJOBJ010145608">
    <property type="protein sequence ID" value="CAF4782373.1"/>
    <property type="molecule type" value="Genomic_DNA"/>
</dbReference>
<evidence type="ECO:0000256" key="2">
    <source>
        <dbReference type="ARBA" id="ARBA00022692"/>
    </source>
</evidence>
<evidence type="ECO:0000256" key="3">
    <source>
        <dbReference type="ARBA" id="ARBA00022741"/>
    </source>
</evidence>
<sequence>MYCYSPIYCGYITCCPKESTISLNIVYNAIKKCIAHTEWKSSFSSMFDNNYNINKATAEANNLAAKSASKEFYIRAMEQHCGGDRPYIHPNQLEALHKETDRQAVEKFRCVRKMGGEEVSMVYQKNLEDEIIELYSNYKKHNDSKNVFAFSRTPTTFISSMILCYFVAGILDTIWLGGINFIFMFAFWVCFFLLFVWLYTKYSGEYADIGQYIDYFADVIWNNAFQPAYSTCLQSAMRSVLGHAKTN</sequence>
<evidence type="ECO:0000256" key="9">
    <source>
        <dbReference type="ARBA" id="ARBA00023136"/>
    </source>
</evidence>
<name>A0A8S3B641_9BILA</name>
<dbReference type="Proteomes" id="UP000681720">
    <property type="component" value="Unassembled WGS sequence"/>
</dbReference>
<keyword evidence="9 11" id="KW-0472">Membrane</keyword>
<comment type="catalytic activity">
    <reaction evidence="10">
        <text>GTP + H2O = GDP + phosphate + H(+)</text>
        <dbReference type="Rhea" id="RHEA:19669"/>
        <dbReference type="ChEBI" id="CHEBI:15377"/>
        <dbReference type="ChEBI" id="CHEBI:15378"/>
        <dbReference type="ChEBI" id="CHEBI:37565"/>
        <dbReference type="ChEBI" id="CHEBI:43474"/>
        <dbReference type="ChEBI" id="CHEBI:58189"/>
    </reaction>
    <physiologicalReaction direction="left-to-right" evidence="10">
        <dbReference type="Rhea" id="RHEA:19670"/>
    </physiologicalReaction>
</comment>
<keyword evidence="5" id="KW-0256">Endoplasmic reticulum</keyword>
<keyword evidence="3" id="KW-0547">Nucleotide-binding</keyword>
<feature type="transmembrane region" description="Helical" evidence="11">
    <location>
        <begin position="174"/>
        <end position="199"/>
    </location>
</feature>
<evidence type="ECO:0000256" key="10">
    <source>
        <dbReference type="ARBA" id="ARBA00049117"/>
    </source>
</evidence>
<dbReference type="InterPro" id="IPR036543">
    <property type="entry name" value="Guanylate-bd_C_sf"/>
</dbReference>
<evidence type="ECO:0000313" key="13">
    <source>
        <dbReference type="Proteomes" id="UP000681720"/>
    </source>
</evidence>
<dbReference type="Gene3D" id="1.20.58.420">
    <property type="entry name" value="AHSP"/>
    <property type="match status" value="1"/>
</dbReference>
<dbReference type="SUPFAM" id="SSF48340">
    <property type="entry name" value="Interferon-induced guanylate-binding protein 1 (GBP1), C-terminal domain"/>
    <property type="match status" value="1"/>
</dbReference>
<dbReference type="AlphaFoldDB" id="A0A8S3B641"/>
<reference evidence="12" key="1">
    <citation type="submission" date="2021-02" db="EMBL/GenBank/DDBJ databases">
        <authorList>
            <person name="Nowell W R."/>
        </authorList>
    </citation>
    <scope>NUCLEOTIDE SEQUENCE</scope>
</reference>
<evidence type="ECO:0000256" key="8">
    <source>
        <dbReference type="ARBA" id="ARBA00023134"/>
    </source>
</evidence>
<comment type="caution">
    <text evidence="12">The sequence shown here is derived from an EMBL/GenBank/DDBJ whole genome shotgun (WGS) entry which is preliminary data.</text>
</comment>
<dbReference type="GO" id="GO:0005525">
    <property type="term" value="F:GTP binding"/>
    <property type="evidence" value="ECO:0007669"/>
    <property type="project" value="UniProtKB-KW"/>
</dbReference>
<evidence type="ECO:0000313" key="12">
    <source>
        <dbReference type="EMBL" id="CAF4782373.1"/>
    </source>
</evidence>
<organism evidence="12 13">
    <name type="scientific">Rotaria magnacalcarata</name>
    <dbReference type="NCBI Taxonomy" id="392030"/>
    <lineage>
        <taxon>Eukaryota</taxon>
        <taxon>Metazoa</taxon>
        <taxon>Spiralia</taxon>
        <taxon>Gnathifera</taxon>
        <taxon>Rotifera</taxon>
        <taxon>Eurotatoria</taxon>
        <taxon>Bdelloidea</taxon>
        <taxon>Philodinida</taxon>
        <taxon>Philodinidae</taxon>
        <taxon>Rotaria</taxon>
    </lineage>
</organism>
<keyword evidence="2 11" id="KW-0812">Transmembrane</keyword>
<evidence type="ECO:0000256" key="1">
    <source>
        <dbReference type="ARBA" id="ARBA00004477"/>
    </source>
</evidence>
<dbReference type="FunFam" id="1.20.58.420:FF:000001">
    <property type="entry name" value="Atlastin-1 isoform 1"/>
    <property type="match status" value="1"/>
</dbReference>
<keyword evidence="6" id="KW-0460">Magnesium</keyword>
<dbReference type="GO" id="GO:0003924">
    <property type="term" value="F:GTPase activity"/>
    <property type="evidence" value="ECO:0007669"/>
    <property type="project" value="InterPro"/>
</dbReference>
<evidence type="ECO:0000256" key="5">
    <source>
        <dbReference type="ARBA" id="ARBA00022824"/>
    </source>
</evidence>